<feature type="domain" description="DUF4429" evidence="2">
    <location>
        <begin position="2547"/>
        <end position="2595"/>
    </location>
</feature>
<gene>
    <name evidence="3" type="ORF">FHR70_003430</name>
</gene>
<dbReference type="Proteomes" id="UP000532010">
    <property type="component" value="Unassembled WGS sequence"/>
</dbReference>
<evidence type="ECO:0000256" key="1">
    <source>
        <dbReference type="SAM" id="MobiDB-lite"/>
    </source>
</evidence>
<feature type="region of interest" description="Disordered" evidence="1">
    <location>
        <begin position="1667"/>
        <end position="1694"/>
    </location>
</feature>
<feature type="region of interest" description="Disordered" evidence="1">
    <location>
        <begin position="129"/>
        <end position="173"/>
    </location>
</feature>
<feature type="compositionally biased region" description="Low complexity" evidence="1">
    <location>
        <begin position="1684"/>
        <end position="1694"/>
    </location>
</feature>
<keyword evidence="4" id="KW-1185">Reference proteome</keyword>
<comment type="caution">
    <text evidence="3">The sequence shown here is derived from an EMBL/GenBank/DDBJ whole genome shotgun (WGS) entry which is preliminary data.</text>
</comment>
<dbReference type="RefSeq" id="WP_183452253.1">
    <property type="nucleotide sequence ID" value="NZ_JACHWB010000004.1"/>
</dbReference>
<dbReference type="EMBL" id="JACHWB010000004">
    <property type="protein sequence ID" value="MBB3020349.1"/>
    <property type="molecule type" value="Genomic_DNA"/>
</dbReference>
<accession>A0A7W4VNB3</accession>
<dbReference type="Pfam" id="PF14472">
    <property type="entry name" value="DUF4429"/>
    <property type="match status" value="2"/>
</dbReference>
<reference evidence="3 4" key="1">
    <citation type="submission" date="2020-08" db="EMBL/GenBank/DDBJ databases">
        <title>The Agave Microbiome: Exploring the role of microbial communities in plant adaptations to desert environments.</title>
        <authorList>
            <person name="Partida-Martinez L.P."/>
        </authorList>
    </citation>
    <scope>NUCLEOTIDE SEQUENCE [LARGE SCALE GENOMIC DNA]</scope>
    <source>
        <strain evidence="3 4">AT3.9</strain>
    </source>
</reference>
<name>A0A7W4VNB3_9HYPH</name>
<protein>
    <recommendedName>
        <fullName evidence="2">DUF4429 domain-containing protein</fullName>
    </recommendedName>
</protein>
<feature type="region of interest" description="Disordered" evidence="1">
    <location>
        <begin position="1786"/>
        <end position="1814"/>
    </location>
</feature>
<feature type="compositionally biased region" description="Polar residues" evidence="1">
    <location>
        <begin position="129"/>
        <end position="143"/>
    </location>
</feature>
<evidence type="ECO:0000313" key="4">
    <source>
        <dbReference type="Proteomes" id="UP000532010"/>
    </source>
</evidence>
<feature type="region of interest" description="Disordered" evidence="1">
    <location>
        <begin position="2905"/>
        <end position="2931"/>
    </location>
</feature>
<feature type="domain" description="DUF4429" evidence="2">
    <location>
        <begin position="569"/>
        <end position="625"/>
    </location>
</feature>
<evidence type="ECO:0000313" key="3">
    <source>
        <dbReference type="EMBL" id="MBB3020349.1"/>
    </source>
</evidence>
<proteinExistence type="predicted"/>
<sequence length="2949" mass="301294">MSQQPDPTIPFDASVVDEGALRALRAVQRSLPMGDGGAAGNLVGGTEAVAAFGMVRGGPSGSIAVGAHEIGPLAWNLAPAPQDESLKPLDLTPPAKPAINLDEVPSGADLPLAAPTPLIGPRGNFARSSSSYLANESDNSSARVTPPVFSDTSDNPVVPTPPTTVRPDPQEPIDIIADPPAVIARDAAGEEDTAIRLDLAAALVDRDGSETLTVLILGVPDGAVLSHGTRQPDGAWSVPAADLAQLSLTPPQNFSGRIDLTLRVTAQEGQGGSSTTVESRFRVQVEAVADAPVVTVMDARGAEDTPVSLAGLGGALVDRDGSESLSFVLSGVPGDATLSAGVRQPDGTWKLLPADLAGLVLHPPAHFSGRYTLTLTAIATEGSNGVRASTSASFTVGVDPVADAGTITGASTGQEDTAIVIRPAFATPDPSETWGEFSQVSGLPAGARLSHGRELASGTWEVSTADLQAGRVAVHPAAHSDADFSLTVTATLIDTGNGTSVSRQVTGVHAVTVTAVADAPQVSARDVTGQEDSAIRLDLTAALIDTDGSELLSVSILDVPSGAVLSHGTRQTDGSWSVPVADLAHLTLTPPHDFAGTLTLTLRATARESSNGTTATTDRPFHVTVTDVSDTPLLTTRDASGLEDTSIALDLSASLTDTDGSEVLSIRIQGVPADASLSHGTRQVDGSWLLTPSELDDLSLRPAEHYSGTINLTVEAISRSSNGSTATTHGALRVQVEAVADAPVVTVADASGSEDMPVILAGLGGALVDRDGSEGLIFVLSGVPGDATLSAGTRQPDGTWRITHAELAGLTLTPPSNFSGSYNLTLTAVATEGSNNSQARTSASFTVGINPVLDHATIGGTTSGLEDTGIALKPAFSSNDKDGSETWGEFSQVSGVPSGARLSHGTELSSGVWQVATADLQAGRVLLHPAENSDQDVTLTIRTTITDAGNGKTVSQDVTGTYTVTVTAVADAPTVTVADAHGVEDTPISLTGLGGALRDLDGSETLSFVLSGVPGTANLSAGTKQADGTWKLTPAQLTGLTLNPPANFSGSLSLKLTAIATETRDNHPTASTSATFTVGIDPVLDKATISGSSSGLEDTSITLKPDFKLDDNDSSEKWSTLTEVTGVPLGATLNGGSGTKEISPGVWQVKTDDLIHKRVTIKPPPNSDDDFTLTFTVTQTDSGNGISVSRIVTATHAVTVNAVADAPTVTAHDVKGDEDTAIPLDLSAKLTDLDGSETLSIIILGVPDGAVLIPGERLSDGSWSVKPSDLADLTFTPPQDFSGSIALSMQVTSKEIRGGSESSITVPFEVQVDAVADAPELSVSRAYGDEDTAIPLHLTARATDIDNSESIVSYRLEDVPEGAIVRAGGLVLARNADDSFSVPAGVVGSLTITPPPHSDKDMHLKVFAISAEPNGSTERSAPKELVVTVRADADAPIFDVTSASGSEDSDIPLHLTATLPDNDGSELLSFVISGIPNGALLSVGTYRGPGTWSLTADEAKIVTLRPPADFAGTINLTVTAVTQEKDGGDQASTRITFPVHVGAVVDAPAVGGLDGSSADWGTMSGTEDAPIKLNFDPGLRDRDGSEKIVGDIVIGGIPAGAVLRLADNSIVTADSDGFYRIAAENMAGVTLTMPRNSDVEETLTVRMTIQDTDGSRTVTKEISGHMVVDPRGDADDPTFTTQPSTGTGHDSTSGSTGWIALRIAALPTDTDGSESLTIWVRGVPKGASLSHGIPAGDGVWLVPVENLPSLAIRPKANDNSAIELDVSVVVTEREGDHTIRTQSVTVTVTPPSGGGDPGDGSGGDPGGVPPTAPVAQAPELIVSSTPALEDNRVALSISARTLNTDNGSETLGIRIDNVPAGARLSAGVRDPKTGSWVLWSDQLAGLELIPPANFAGTISLKVTAIATERTGSEATTPATLNVTLEAVADGASIAVAPATGAEDVEIPLDLKISPRDSDGSETVTSVTISKLEPDGRIAGPGVTDNGDGTWTVDPAHLDGVCVIPPANWIGDLKLTVTATTREASNGHTHTTSQNVSIRLEAVEDAPTLTVANTLGQEDTTVPLNISAALVDTDGSEVLSVVIGNLPEGARLSAGLNNGDGTWTLTPGQLTNLSLIPPANWSGTANLSVLAHARETSNGKVATTEATLKVDIEAVADVPVVGSRDVSGLEDSGIRLDLAAALVDRDGSEALTVLILGVPDGAVLSHGTRQPDGAWSVPAGDLAQLSLTPPQNFSGRIDLILRVTAQEGQGGSSTTVESRFRVQVEAVADAPVVTVMDARGAEDTPVSLAGLGGALVDRDGSESLSFVLSGVPGDASLSAGMRQPDGTWKLLPADLAGLALHPPAHFSGRYTLTLTAIATEGSNGARASTSASFTVGVDPVADAGTITGASSGQEDTAIVIRPAFATPDPSETWGEFAQVSGLPAGARLSHGRELASGTWEVSTADLQAGRVAVHPAAHSDADFSLTVTAMLIDTGNGTSVSRQVTGVHAVTVTAVADAPQVSARDVTGQEDSAIRLDLAAALVDTDGSELLSVSILDVPSGAVLSHGTRQTDGSWSVPVADLAHLTLTPPHDFAGTLTLTLRATARESANGDTATTEATLKVEVEAVADAPRIDAKNVTGQEDTAIPLDLSAALVDTDGSETMVVSILGIPDGFTLSAPTAVRDGGEWRVPAADLPGLKLTPPTDWSGALSLTIQATSTEAGNANIATSSKPFTVTVNPVNDAPELTLTAAGHAEAGDHQADAIGIAHAEDIDSTQLRGAVITLSGAQTGDRLDLEGYTLHNENGHTMIGNTGIELVGGAYAGETRTLTLSGHASPETYATVLQSLMLESGDHSGLAAGTRSIGVVLFDSEGAASMQQSVDVVVDAAEPAAPEGQSLEPSQNGAGSDIILLMADEEAEMAHAATASWTEQIDSDQSSTGSDTMTAFDQPTADTIQTIDDLQADASRTHWS</sequence>
<evidence type="ECO:0000259" key="2">
    <source>
        <dbReference type="Pfam" id="PF14472"/>
    </source>
</evidence>
<organism evidence="3 4">
    <name type="scientific">Microvirga lupini</name>
    <dbReference type="NCBI Taxonomy" id="420324"/>
    <lineage>
        <taxon>Bacteria</taxon>
        <taxon>Pseudomonadati</taxon>
        <taxon>Pseudomonadota</taxon>
        <taxon>Alphaproteobacteria</taxon>
        <taxon>Hyphomicrobiales</taxon>
        <taxon>Methylobacteriaceae</taxon>
        <taxon>Microvirga</taxon>
    </lineage>
</organism>
<dbReference type="InterPro" id="IPR027860">
    <property type="entry name" value="DUF4429"/>
</dbReference>
<feature type="compositionally biased region" description="Gly residues" evidence="1">
    <location>
        <begin position="1792"/>
        <end position="1806"/>
    </location>
</feature>
<feature type="region of interest" description="Disordered" evidence="1">
    <location>
        <begin position="879"/>
        <end position="902"/>
    </location>
</feature>